<dbReference type="Proteomes" id="UP001143856">
    <property type="component" value="Unassembled WGS sequence"/>
</dbReference>
<comment type="caution">
    <text evidence="1">The sequence shown here is derived from an EMBL/GenBank/DDBJ whole genome shotgun (WGS) entry which is preliminary data.</text>
</comment>
<reference evidence="1" key="1">
    <citation type="submission" date="2022-10" db="EMBL/GenBank/DDBJ databases">
        <title>Genome Sequence of Xylaria curta.</title>
        <authorList>
            <person name="Buettner E."/>
        </authorList>
    </citation>
    <scope>NUCLEOTIDE SEQUENCE</scope>
    <source>
        <strain evidence="1">Babe10</strain>
    </source>
</reference>
<proteinExistence type="predicted"/>
<keyword evidence="2" id="KW-1185">Reference proteome</keyword>
<evidence type="ECO:0000313" key="1">
    <source>
        <dbReference type="EMBL" id="KAJ2981252.1"/>
    </source>
</evidence>
<sequence>MGSTERKTISGGVDGLVRARQCSSGLRGTNPPGQHDQRATTVSKLYNALMELENEAGKKNAARQAAIVPEDQRPVHIKAENGDEPKTENGSGGGSIGNARDMCRACESAGTARTLCGVYVVSEDIATVYSLQGISSLLLRPLRLPRRLARPLALVVRPRADLVAAFTPDPKEKAWAATALPNTTVYLDYDEMLKHPGLEAVIVATVTTAHAEQAIKAIQADKHVLCEKPLSTSVDISQSVVDAAQKKPHLKVMCGFSRRFDASYRQAYERMDQGAIGRPSVFRSQTCDKLDPSGFFVAYAEFSGGIFVDCNIHDIDLALWYFGQDSIVKSVAAVGITAVQPELRRHNDVDNGVGVVEFWGGKIAYFYSSRMMAAGQHDMTEIIGTEGKLAINANPQGALVEMHEPQGANEFTAACLDNTKLPFKLSGAVQAVRIGCALQESLNSGQKIYFDETGRRIETPRL</sequence>
<gene>
    <name evidence="1" type="ORF">NUW58_g6732</name>
</gene>
<evidence type="ECO:0000313" key="2">
    <source>
        <dbReference type="Proteomes" id="UP001143856"/>
    </source>
</evidence>
<accession>A0ACC1NPP0</accession>
<name>A0ACC1NPP0_9PEZI</name>
<dbReference type="EMBL" id="JAPDGR010001584">
    <property type="protein sequence ID" value="KAJ2981252.1"/>
    <property type="molecule type" value="Genomic_DNA"/>
</dbReference>
<protein>
    <submittedName>
        <fullName evidence="1">Uncharacterized protein</fullName>
    </submittedName>
</protein>
<organism evidence="1 2">
    <name type="scientific">Xylaria curta</name>
    <dbReference type="NCBI Taxonomy" id="42375"/>
    <lineage>
        <taxon>Eukaryota</taxon>
        <taxon>Fungi</taxon>
        <taxon>Dikarya</taxon>
        <taxon>Ascomycota</taxon>
        <taxon>Pezizomycotina</taxon>
        <taxon>Sordariomycetes</taxon>
        <taxon>Xylariomycetidae</taxon>
        <taxon>Xylariales</taxon>
        <taxon>Xylariaceae</taxon>
        <taxon>Xylaria</taxon>
    </lineage>
</organism>